<feature type="domain" description="PhoU" evidence="9">
    <location>
        <begin position="119"/>
        <end position="204"/>
    </location>
</feature>
<comment type="caution">
    <text evidence="10">The sequence shown here is derived from an EMBL/GenBank/DDBJ whole genome shotgun (WGS) entry which is preliminary data.</text>
</comment>
<dbReference type="FunFam" id="1.20.58.220:FF:000004">
    <property type="entry name" value="Phosphate-specific transport system accessory protein PhoU"/>
    <property type="match status" value="1"/>
</dbReference>
<sequence length="227" mass="25718">MTIHLQKEIEKLKTMILSMSARVEKNFHDIAEAVVKVDVETAQRIIREEKEINSIELEVEEECLKCLALYQPVAVDLRLIVAILKINNELERINDFSVNAAERVLDLSGLAMESSPFDIRGMADKVGRMLSMSLDALINMDPQMAVEVCNLDDQVDEINKTIFQQVIAQLKAGSPQVEMLLLFSSISRYLERIADLASNIAEDVVYLVEGEIVRHQNLEGYDFHKGR</sequence>
<keyword evidence="6 8" id="KW-0592">Phosphate transport</keyword>
<dbReference type="PANTHER" id="PTHR42930">
    <property type="entry name" value="PHOSPHATE-SPECIFIC TRANSPORT SYSTEM ACCESSORY PROTEIN PHOU"/>
    <property type="match status" value="1"/>
</dbReference>
<comment type="function">
    <text evidence="7 8">Plays a role in the regulation of phosphate uptake.</text>
</comment>
<organism evidence="10 11">
    <name type="scientific">Candidatus Lambdaproteobacteria bacterium RIFOXYD2_FULL_56_26</name>
    <dbReference type="NCBI Taxonomy" id="1817773"/>
    <lineage>
        <taxon>Bacteria</taxon>
        <taxon>Pseudomonadati</taxon>
        <taxon>Pseudomonadota</taxon>
        <taxon>Candidatus Lambdaproteobacteria</taxon>
    </lineage>
</organism>
<dbReference type="EMBL" id="MFNF01000057">
    <property type="protein sequence ID" value="OGG99440.1"/>
    <property type="molecule type" value="Genomic_DNA"/>
</dbReference>
<accession>A0A1F6GN29</accession>
<dbReference type="NCBIfam" id="TIGR02135">
    <property type="entry name" value="phoU_full"/>
    <property type="match status" value="1"/>
</dbReference>
<dbReference type="GO" id="GO:0005737">
    <property type="term" value="C:cytoplasm"/>
    <property type="evidence" value="ECO:0007669"/>
    <property type="project" value="UniProtKB-SubCell"/>
</dbReference>
<comment type="similarity">
    <text evidence="2 8">Belongs to the PhoU family.</text>
</comment>
<comment type="subunit">
    <text evidence="3 8">Homodimer.</text>
</comment>
<dbReference type="SUPFAM" id="SSF109755">
    <property type="entry name" value="PhoU-like"/>
    <property type="match status" value="1"/>
</dbReference>
<comment type="subcellular location">
    <subcellularLocation>
        <location evidence="1 8">Cytoplasm</location>
    </subcellularLocation>
</comment>
<evidence type="ECO:0000259" key="9">
    <source>
        <dbReference type="Pfam" id="PF01895"/>
    </source>
</evidence>
<gene>
    <name evidence="10" type="ORF">A2557_12655</name>
</gene>
<evidence type="ECO:0000256" key="4">
    <source>
        <dbReference type="ARBA" id="ARBA00022448"/>
    </source>
</evidence>
<dbReference type="Gene3D" id="1.20.58.220">
    <property type="entry name" value="Phosphate transport system protein phou homolog 2, domain 2"/>
    <property type="match status" value="2"/>
</dbReference>
<dbReference type="InterPro" id="IPR038078">
    <property type="entry name" value="PhoU-like_sf"/>
</dbReference>
<dbReference type="GO" id="GO:0030643">
    <property type="term" value="P:intracellular phosphate ion homeostasis"/>
    <property type="evidence" value="ECO:0007669"/>
    <property type="project" value="InterPro"/>
</dbReference>
<protein>
    <recommendedName>
        <fullName evidence="8">Phosphate-specific transport system accessory protein PhoU</fullName>
    </recommendedName>
</protein>
<evidence type="ECO:0000256" key="1">
    <source>
        <dbReference type="ARBA" id="ARBA00004496"/>
    </source>
</evidence>
<evidence type="ECO:0000313" key="10">
    <source>
        <dbReference type="EMBL" id="OGG99440.1"/>
    </source>
</evidence>
<dbReference type="PANTHER" id="PTHR42930:SF3">
    <property type="entry name" value="PHOSPHATE-SPECIFIC TRANSPORT SYSTEM ACCESSORY PROTEIN PHOU"/>
    <property type="match status" value="1"/>
</dbReference>
<dbReference type="GO" id="GO:0045936">
    <property type="term" value="P:negative regulation of phosphate metabolic process"/>
    <property type="evidence" value="ECO:0007669"/>
    <property type="project" value="InterPro"/>
</dbReference>
<evidence type="ECO:0000256" key="3">
    <source>
        <dbReference type="ARBA" id="ARBA00011738"/>
    </source>
</evidence>
<proteinExistence type="inferred from homology"/>
<evidence type="ECO:0000256" key="2">
    <source>
        <dbReference type="ARBA" id="ARBA00008107"/>
    </source>
</evidence>
<dbReference type="InterPro" id="IPR026022">
    <property type="entry name" value="PhoU_dom"/>
</dbReference>
<feature type="domain" description="PhoU" evidence="9">
    <location>
        <begin position="16"/>
        <end position="104"/>
    </location>
</feature>
<dbReference type="AlphaFoldDB" id="A0A1F6GN29"/>
<dbReference type="Proteomes" id="UP000177583">
    <property type="component" value="Unassembled WGS sequence"/>
</dbReference>
<dbReference type="Pfam" id="PF01895">
    <property type="entry name" value="PhoU"/>
    <property type="match status" value="2"/>
</dbReference>
<keyword evidence="5 8" id="KW-0963">Cytoplasm</keyword>
<reference evidence="10 11" key="1">
    <citation type="journal article" date="2016" name="Nat. Commun.">
        <title>Thousands of microbial genomes shed light on interconnected biogeochemical processes in an aquifer system.</title>
        <authorList>
            <person name="Anantharaman K."/>
            <person name="Brown C.T."/>
            <person name="Hug L.A."/>
            <person name="Sharon I."/>
            <person name="Castelle C.J."/>
            <person name="Probst A.J."/>
            <person name="Thomas B.C."/>
            <person name="Singh A."/>
            <person name="Wilkins M.J."/>
            <person name="Karaoz U."/>
            <person name="Brodie E.L."/>
            <person name="Williams K.H."/>
            <person name="Hubbard S.S."/>
            <person name="Banfield J.F."/>
        </authorList>
    </citation>
    <scope>NUCLEOTIDE SEQUENCE [LARGE SCALE GENOMIC DNA]</scope>
</reference>
<dbReference type="InterPro" id="IPR028366">
    <property type="entry name" value="PhoU"/>
</dbReference>
<evidence type="ECO:0000256" key="5">
    <source>
        <dbReference type="ARBA" id="ARBA00022490"/>
    </source>
</evidence>
<dbReference type="PIRSF" id="PIRSF003107">
    <property type="entry name" value="PhoU"/>
    <property type="match status" value="1"/>
</dbReference>
<dbReference type="GO" id="GO:0006817">
    <property type="term" value="P:phosphate ion transport"/>
    <property type="evidence" value="ECO:0007669"/>
    <property type="project" value="UniProtKB-KW"/>
</dbReference>
<name>A0A1F6GN29_9PROT</name>
<evidence type="ECO:0000256" key="6">
    <source>
        <dbReference type="ARBA" id="ARBA00022592"/>
    </source>
</evidence>
<evidence type="ECO:0000313" key="11">
    <source>
        <dbReference type="Proteomes" id="UP000177583"/>
    </source>
</evidence>
<evidence type="ECO:0000256" key="8">
    <source>
        <dbReference type="PIRNR" id="PIRNR003107"/>
    </source>
</evidence>
<keyword evidence="4 8" id="KW-0813">Transport</keyword>
<evidence type="ECO:0000256" key="7">
    <source>
        <dbReference type="ARBA" id="ARBA00056181"/>
    </source>
</evidence>